<evidence type="ECO:0000256" key="6">
    <source>
        <dbReference type="SAM" id="Phobius"/>
    </source>
</evidence>
<reference evidence="7 8" key="1">
    <citation type="journal article" date="2013" name="Int. J. Syst. Evol. Microbiol.">
        <title>Celerinatantimonas yamalensis sp. nov., a cold-adapted diazotrophic bacterium from a cold permafrost brine.</title>
        <authorList>
            <person name="Shcherbakova V."/>
            <person name="Chuvilskaya N."/>
            <person name="Rivkina E."/>
            <person name="Demidov N."/>
            <person name="Uchaeva V."/>
            <person name="Suetin S."/>
            <person name="Suzina N."/>
            <person name="Gilichinsky D."/>
        </authorList>
    </citation>
    <scope>NUCLEOTIDE SEQUENCE [LARGE SCALE GENOMIC DNA]</scope>
    <source>
        <strain evidence="7 8">C7</strain>
    </source>
</reference>
<dbReference type="InterPro" id="IPR038730">
    <property type="entry name" value="HyfE-like"/>
</dbReference>
<dbReference type="PANTHER" id="PTHR38601">
    <property type="entry name" value="HYDROGENASE-4 COMPONENT E"/>
    <property type="match status" value="1"/>
</dbReference>
<evidence type="ECO:0000256" key="1">
    <source>
        <dbReference type="ARBA" id="ARBA00004651"/>
    </source>
</evidence>
<feature type="transmembrane region" description="Helical" evidence="6">
    <location>
        <begin position="124"/>
        <end position="143"/>
    </location>
</feature>
<accession>A0ABW9GBC8</accession>
<evidence type="ECO:0000256" key="5">
    <source>
        <dbReference type="ARBA" id="ARBA00023136"/>
    </source>
</evidence>
<feature type="transmembrane region" description="Helical" evidence="6">
    <location>
        <begin position="92"/>
        <end position="112"/>
    </location>
</feature>
<feature type="transmembrane region" description="Helical" evidence="6">
    <location>
        <begin position="58"/>
        <end position="80"/>
    </location>
</feature>
<dbReference type="RefSeq" id="WP_408625182.1">
    <property type="nucleotide sequence ID" value="NZ_JBEQCT010000012.1"/>
</dbReference>
<dbReference type="Proteomes" id="UP001629953">
    <property type="component" value="Unassembled WGS sequence"/>
</dbReference>
<organism evidence="7 8">
    <name type="scientific">Celerinatantimonas yamalensis</name>
    <dbReference type="NCBI Taxonomy" id="559956"/>
    <lineage>
        <taxon>Bacteria</taxon>
        <taxon>Pseudomonadati</taxon>
        <taxon>Pseudomonadota</taxon>
        <taxon>Gammaproteobacteria</taxon>
        <taxon>Celerinatantimonadaceae</taxon>
        <taxon>Celerinatantimonas</taxon>
    </lineage>
</organism>
<keyword evidence="5 6" id="KW-0472">Membrane</keyword>
<feature type="transmembrane region" description="Helical" evidence="6">
    <location>
        <begin position="6"/>
        <end position="24"/>
    </location>
</feature>
<keyword evidence="8" id="KW-1185">Reference proteome</keyword>
<keyword evidence="3 6" id="KW-0812">Transmembrane</keyword>
<name>A0ABW9GBC8_9GAMM</name>
<dbReference type="InterPro" id="IPR039428">
    <property type="entry name" value="NUOK/Mnh_C1-like"/>
</dbReference>
<evidence type="ECO:0000256" key="3">
    <source>
        <dbReference type="ARBA" id="ARBA00022692"/>
    </source>
</evidence>
<sequence length="216" mass="23293">MTGSYLVIQFAGLLILTSVLVIISRKARTAALLYGLQSLVLVATFVALGHLLGSEQLYKWAISAFITKVILVPGAMLWAMRNMVDAKADGSVIATPWLVLCAVVIVLVSFAGVQSVQLPLTPSLKPVLAVSLGHFLLGILCIVSQRNILKQIFGYCLMENGAHLTLALLAYRAPELVEVGISTDAIFAVLVMILMARKIYSSLNTLDVRQLTQLKG</sequence>
<evidence type="ECO:0000256" key="4">
    <source>
        <dbReference type="ARBA" id="ARBA00022989"/>
    </source>
</evidence>
<protein>
    <submittedName>
        <fullName evidence="7">Hydrogenase 4 membrane subunit</fullName>
    </submittedName>
</protein>
<comment type="caution">
    <text evidence="7">The sequence shown here is derived from an EMBL/GenBank/DDBJ whole genome shotgun (WGS) entry which is preliminary data.</text>
</comment>
<keyword evidence="4 6" id="KW-1133">Transmembrane helix</keyword>
<dbReference type="Pfam" id="PF00420">
    <property type="entry name" value="Oxidored_q2"/>
    <property type="match status" value="1"/>
</dbReference>
<proteinExistence type="predicted"/>
<evidence type="ECO:0000313" key="8">
    <source>
        <dbReference type="Proteomes" id="UP001629953"/>
    </source>
</evidence>
<feature type="transmembrane region" description="Helical" evidence="6">
    <location>
        <begin position="31"/>
        <end position="52"/>
    </location>
</feature>
<keyword evidence="2" id="KW-1003">Cell membrane</keyword>
<dbReference type="EMBL" id="JBEQCT010000012">
    <property type="protein sequence ID" value="MFM2486882.1"/>
    <property type="molecule type" value="Genomic_DNA"/>
</dbReference>
<evidence type="ECO:0000313" key="7">
    <source>
        <dbReference type="EMBL" id="MFM2486882.1"/>
    </source>
</evidence>
<evidence type="ECO:0000256" key="2">
    <source>
        <dbReference type="ARBA" id="ARBA00022475"/>
    </source>
</evidence>
<dbReference type="PANTHER" id="PTHR38601:SF1">
    <property type="entry name" value="HYDROGENASE-4 COMPONENT E"/>
    <property type="match status" value="1"/>
</dbReference>
<dbReference type="Gene3D" id="1.10.287.3510">
    <property type="match status" value="1"/>
</dbReference>
<gene>
    <name evidence="7" type="primary">hyfE</name>
    <name evidence="7" type="ORF">ABUE30_17770</name>
</gene>
<dbReference type="NCBIfam" id="NF008556">
    <property type="entry name" value="PRK11492.1"/>
    <property type="match status" value="1"/>
</dbReference>
<comment type="subcellular location">
    <subcellularLocation>
        <location evidence="1">Cell membrane</location>
        <topology evidence="1">Multi-pass membrane protein</topology>
    </subcellularLocation>
</comment>